<dbReference type="Pfam" id="PF01395">
    <property type="entry name" value="PBP_GOBP"/>
    <property type="match status" value="1"/>
</dbReference>
<evidence type="ECO:0000313" key="6">
    <source>
        <dbReference type="EMBL" id="AIX97127.1"/>
    </source>
</evidence>
<dbReference type="SMART" id="SM00708">
    <property type="entry name" value="PhBP"/>
    <property type="match status" value="1"/>
</dbReference>
<evidence type="ECO:0000256" key="2">
    <source>
        <dbReference type="ARBA" id="ARBA00008098"/>
    </source>
</evidence>
<organism evidence="6">
    <name type="scientific">Rhyzopertha dominica</name>
    <name type="common">Lesser grain borer</name>
    <name type="synonym">Synodendron dominica</name>
    <dbReference type="NCBI Taxonomy" id="92692"/>
    <lineage>
        <taxon>Eukaryota</taxon>
        <taxon>Metazoa</taxon>
        <taxon>Ecdysozoa</taxon>
        <taxon>Arthropoda</taxon>
        <taxon>Hexapoda</taxon>
        <taxon>Insecta</taxon>
        <taxon>Pterygota</taxon>
        <taxon>Neoptera</taxon>
        <taxon>Endopterygota</taxon>
        <taxon>Coleoptera</taxon>
        <taxon>Polyphaga</taxon>
        <taxon>Bostrichiformia</taxon>
        <taxon>Bostrichidae</taxon>
        <taxon>Dinoderinae</taxon>
        <taxon>Rhyzopertha</taxon>
    </lineage>
</organism>
<dbReference type="EMBL" id="KJ186815">
    <property type="protein sequence ID" value="AIX97127.1"/>
    <property type="molecule type" value="mRNA"/>
</dbReference>
<dbReference type="FunFam" id="1.10.238.20:FF:000001">
    <property type="entry name" value="General odorant-binding protein lush"/>
    <property type="match status" value="1"/>
</dbReference>
<comment type="similarity">
    <text evidence="2">Belongs to the PBP/GOBP family.</text>
</comment>
<dbReference type="GO" id="GO:0007608">
    <property type="term" value="P:sensory perception of smell"/>
    <property type="evidence" value="ECO:0007669"/>
    <property type="project" value="UniProtKB-ARBA"/>
</dbReference>
<comment type="function">
    <text evidence="5">May be a carrier protein for lipids.</text>
</comment>
<protein>
    <submittedName>
        <fullName evidence="6">Odorant-binding protein 4</fullName>
    </submittedName>
</protein>
<dbReference type="InterPro" id="IPR036728">
    <property type="entry name" value="PBP_GOBP_sf"/>
</dbReference>
<evidence type="ECO:0000256" key="5">
    <source>
        <dbReference type="ARBA" id="ARBA00056866"/>
    </source>
</evidence>
<keyword evidence="4" id="KW-0325">Glycoprotein</keyword>
<reference evidence="6" key="1">
    <citation type="submission" date="2014-01" db="EMBL/GenBank/DDBJ databases">
        <title>Identification of Chemosensory Gene Families in Rhyzopertha dominica (Coleoptera: Bostrichidae).</title>
        <authorList>
            <person name="Wang M."/>
            <person name="Diakite M.M."/>
        </authorList>
    </citation>
    <scope>NUCLEOTIDE SEQUENCE</scope>
</reference>
<sequence>MTQRQVEAAQRLARNMCQPKTKVTNEQIEAMHNGNFDDSKTLMCYIDCVYQTFKVIKNGVFDLDNVKMQLEQLPENISQIVLEASIHCKDKAIGTEKCELAYNLGKCIFEFDKESFLVP</sequence>
<name>A0A120GVA9_RHYDO</name>
<dbReference type="GO" id="GO:0005576">
    <property type="term" value="C:extracellular region"/>
    <property type="evidence" value="ECO:0007669"/>
    <property type="project" value="UniProtKB-SubCell"/>
</dbReference>
<dbReference type="PANTHER" id="PTHR21364:SF2">
    <property type="entry name" value="GENERAL ODORANT-BINDING PROTEIN 19A"/>
    <property type="match status" value="1"/>
</dbReference>
<evidence type="ECO:0000256" key="4">
    <source>
        <dbReference type="ARBA" id="ARBA00023180"/>
    </source>
</evidence>
<dbReference type="CDD" id="cd23992">
    <property type="entry name" value="PBP_GOBP"/>
    <property type="match status" value="1"/>
</dbReference>
<dbReference type="SUPFAM" id="SSF47565">
    <property type="entry name" value="Insect pheromone/odorant-binding proteins"/>
    <property type="match status" value="1"/>
</dbReference>
<dbReference type="GO" id="GO:0005549">
    <property type="term" value="F:odorant binding"/>
    <property type="evidence" value="ECO:0007669"/>
    <property type="project" value="InterPro"/>
</dbReference>
<comment type="subcellular location">
    <subcellularLocation>
        <location evidence="1">Secreted</location>
    </subcellularLocation>
</comment>
<keyword evidence="3" id="KW-0964">Secreted</keyword>
<evidence type="ECO:0000256" key="1">
    <source>
        <dbReference type="ARBA" id="ARBA00004613"/>
    </source>
</evidence>
<dbReference type="InterPro" id="IPR006170">
    <property type="entry name" value="PBP/GOBP"/>
</dbReference>
<dbReference type="AlphaFoldDB" id="A0A120GVA9"/>
<dbReference type="PANTHER" id="PTHR21364">
    <property type="entry name" value="GENERAL ODORANT-BINDING PROTEIN 19A"/>
    <property type="match status" value="1"/>
</dbReference>
<accession>A0A120GVA9</accession>
<evidence type="ECO:0000256" key="3">
    <source>
        <dbReference type="ARBA" id="ARBA00022525"/>
    </source>
</evidence>
<proteinExistence type="evidence at transcript level"/>
<gene>
    <name evidence="6" type="primary">obp4</name>
</gene>
<dbReference type="Gene3D" id="1.10.238.20">
    <property type="entry name" value="Pheromone/general odorant binding protein domain"/>
    <property type="match status" value="1"/>
</dbReference>
<dbReference type="SMR" id="A0A120GVA9"/>